<organism evidence="2 3">
    <name type="scientific">Paenibacillus woosongensis</name>
    <dbReference type="NCBI Taxonomy" id="307580"/>
    <lineage>
        <taxon>Bacteria</taxon>
        <taxon>Bacillati</taxon>
        <taxon>Bacillota</taxon>
        <taxon>Bacilli</taxon>
        <taxon>Bacillales</taxon>
        <taxon>Paenibacillaceae</taxon>
        <taxon>Paenibacillus</taxon>
    </lineage>
</organism>
<gene>
    <name evidence="2" type="ORF">QNH46_04395</name>
</gene>
<feature type="region of interest" description="Disordered" evidence="1">
    <location>
        <begin position="1"/>
        <end position="22"/>
    </location>
</feature>
<name>A0AA95I4Y8_9BACL</name>
<feature type="compositionally biased region" description="Basic and acidic residues" evidence="1">
    <location>
        <begin position="60"/>
        <end position="78"/>
    </location>
</feature>
<dbReference type="EMBL" id="CP126084">
    <property type="protein sequence ID" value="WHX49920.1"/>
    <property type="molecule type" value="Genomic_DNA"/>
</dbReference>
<evidence type="ECO:0000313" key="3">
    <source>
        <dbReference type="Proteomes" id="UP001177943"/>
    </source>
</evidence>
<proteinExistence type="predicted"/>
<feature type="region of interest" description="Disordered" evidence="1">
    <location>
        <begin position="60"/>
        <end position="136"/>
    </location>
</feature>
<dbReference type="KEGG" id="pwn:QNH46_04395"/>
<evidence type="ECO:0000313" key="2">
    <source>
        <dbReference type="EMBL" id="WHX49920.1"/>
    </source>
</evidence>
<feature type="compositionally biased region" description="Basic and acidic residues" evidence="1">
    <location>
        <begin position="127"/>
        <end position="136"/>
    </location>
</feature>
<dbReference type="RefSeq" id="WP_283927085.1">
    <property type="nucleotide sequence ID" value="NZ_CP126084.1"/>
</dbReference>
<dbReference type="AlphaFoldDB" id="A0AA95I4Y8"/>
<dbReference type="Proteomes" id="UP001177943">
    <property type="component" value="Chromosome"/>
</dbReference>
<feature type="compositionally biased region" description="Low complexity" evidence="1">
    <location>
        <begin position="105"/>
        <end position="118"/>
    </location>
</feature>
<sequence length="136" mass="14992">MNFQSLSSSANTMQQKTPSRLEQIMMIAQSGASDAEKRKMVKNMELQIEGENMEKLMTHLPEVKATEKLEKSEQKEEPVNEEETTNEHGDTVAISQAAREQYEQSSDSALGSDGSSAAVQPSTPSTSREDHFSPLS</sequence>
<protein>
    <submittedName>
        <fullName evidence="2">Uncharacterized protein</fullName>
    </submittedName>
</protein>
<feature type="compositionally biased region" description="Polar residues" evidence="1">
    <location>
        <begin position="1"/>
        <end position="20"/>
    </location>
</feature>
<accession>A0AA95I4Y8</accession>
<reference evidence="2" key="1">
    <citation type="submission" date="2023-05" db="EMBL/GenBank/DDBJ databases">
        <title>Comparative genomics of Bacillaceae isolates and their secondary metabolite potential.</title>
        <authorList>
            <person name="Song L."/>
            <person name="Nielsen L.J."/>
            <person name="Mohite O."/>
            <person name="Xu X."/>
            <person name="Weber T."/>
            <person name="Kovacs A.T."/>
        </authorList>
    </citation>
    <scope>NUCLEOTIDE SEQUENCE</scope>
    <source>
        <strain evidence="2">B2_4</strain>
    </source>
</reference>
<evidence type="ECO:0000256" key="1">
    <source>
        <dbReference type="SAM" id="MobiDB-lite"/>
    </source>
</evidence>